<evidence type="ECO:0000313" key="3">
    <source>
        <dbReference type="Proteomes" id="UP000002372"/>
    </source>
</evidence>
<dbReference type="AlphaFoldDB" id="D6CKJ3"/>
<organism evidence="1 3">
    <name type="scientific">Thiomonas arsenitoxydans (strain DSM 22701 / CIP 110005 / 3As)</name>
    <dbReference type="NCBI Taxonomy" id="426114"/>
    <lineage>
        <taxon>Bacteria</taxon>
        <taxon>Pseudomonadati</taxon>
        <taxon>Pseudomonadota</taxon>
        <taxon>Betaproteobacteria</taxon>
        <taxon>Burkholderiales</taxon>
        <taxon>Thiomonas</taxon>
    </lineage>
</organism>
<dbReference type="HOGENOM" id="CLU_3318449_0_0_4"/>
<sequence>MAPPRNTHLVSSSVSNLTYAESPLAAACVPAGIANYRLT</sequence>
<dbReference type="EMBL" id="CTRI01000002">
    <property type="protein sequence ID" value="CQR27268.1"/>
    <property type="molecule type" value="Genomic_DNA"/>
</dbReference>
<name>D6CKJ3_THIA3</name>
<dbReference type="EMBL" id="FP475956">
    <property type="protein sequence ID" value="CAZ87461.1"/>
    <property type="molecule type" value="Genomic_DNA"/>
</dbReference>
<evidence type="ECO:0000313" key="4">
    <source>
        <dbReference type="Proteomes" id="UP000078599"/>
    </source>
</evidence>
<reference key="1">
    <citation type="submission" date="2009-07" db="EMBL/GenBank/DDBJ databases">
        <authorList>
            <person name="Genoscope - CEA"/>
        </authorList>
    </citation>
    <scope>NUCLEOTIDE SEQUENCE</scope>
    <source>
        <strain>3As</strain>
    </source>
</reference>
<evidence type="ECO:0000313" key="2">
    <source>
        <dbReference type="EMBL" id="CQR27268.1"/>
    </source>
</evidence>
<dbReference type="Proteomes" id="UP000002372">
    <property type="component" value="Chromosome"/>
</dbReference>
<proteinExistence type="predicted"/>
<accession>D6CKJ3</accession>
<reference evidence="3" key="2">
    <citation type="journal article" date="2010" name="PLoS Genet.">
        <title>Structure, function, and evolution of the Thiomonas spp. genome.</title>
        <authorList>
            <person name="Arsene-Ploetze F."/>
            <person name="Koechler S."/>
            <person name="Marchal M."/>
            <person name="Coppee J.Y."/>
            <person name="Chandler M."/>
            <person name="Bonnefoy V."/>
            <person name="Brochier-Armanet C."/>
            <person name="Barakat M."/>
            <person name="Barbe V."/>
            <person name="Battaglia-Brunet F."/>
            <person name="Bruneel O."/>
            <person name="Bryan C.G."/>
            <person name="Cleiss-Arnold J."/>
            <person name="Cruveiller S."/>
            <person name="Erhardt M."/>
            <person name="Heinrich-Salmeron A."/>
            <person name="Hommais F."/>
            <person name="Joulian C."/>
            <person name="Krin E."/>
            <person name="Lieutaud A."/>
            <person name="Lievremont D."/>
            <person name="Michel C."/>
            <person name="Muller D."/>
            <person name="Ortet P."/>
            <person name="Proux C."/>
            <person name="Siguier P."/>
            <person name="Roche D."/>
            <person name="Rouy Z."/>
            <person name="Salvignol G."/>
            <person name="Slyemi D."/>
            <person name="Talla E."/>
            <person name="Weiss S."/>
            <person name="Weissenbach J."/>
            <person name="Medigue C."/>
            <person name="Bertin P.N."/>
        </authorList>
    </citation>
    <scope>NUCLEOTIDE SEQUENCE [LARGE SCALE GENOMIC DNA]</scope>
    <source>
        <strain evidence="3">DSM 22701 / CIP 110005 / 3As</strain>
    </source>
</reference>
<dbReference type="Proteomes" id="UP000078599">
    <property type="component" value="Unassembled WGS sequence"/>
</dbReference>
<reference evidence="1" key="3">
    <citation type="submission" date="2010-07" db="EMBL/GenBank/DDBJ databases">
        <authorList>
            <person name="Genoscope - CEA"/>
        </authorList>
    </citation>
    <scope>NUCLEOTIDE SEQUENCE</scope>
    <source>
        <strain evidence="1">3As</strain>
    </source>
</reference>
<dbReference type="KEGG" id="thi:THI_0747"/>
<keyword evidence="4" id="KW-1185">Reference proteome</keyword>
<evidence type="ECO:0000313" key="1">
    <source>
        <dbReference type="EMBL" id="CAZ87461.1"/>
    </source>
</evidence>
<gene>
    <name evidence="1" type="ordered locus">THI_0747</name>
    <name evidence="2" type="ORF">THICB1_100551</name>
</gene>
<protein>
    <submittedName>
        <fullName evidence="1">Uncharacterized protein</fullName>
    </submittedName>
</protein>
<reference evidence="2 4" key="4">
    <citation type="submission" date="2015-03" db="EMBL/GenBank/DDBJ databases">
        <authorList>
            <person name="Regsiter A."/>
            <person name="william w."/>
        </authorList>
    </citation>
    <scope>NUCLEOTIDE SEQUENCE [LARGE SCALE GENOMIC DNA]</scope>
    <source>
        <strain evidence="2 4">CB1</strain>
    </source>
</reference>